<gene>
    <name evidence="1" type="ORF">GCM10025770_35120</name>
</gene>
<comment type="caution">
    <text evidence="1">The sequence shown here is derived from an EMBL/GenBank/DDBJ whole genome shotgun (WGS) entry which is preliminary data.</text>
</comment>
<accession>A0ABP9R3V2</accession>
<proteinExistence type="predicted"/>
<dbReference type="Proteomes" id="UP001500547">
    <property type="component" value="Unassembled WGS sequence"/>
</dbReference>
<evidence type="ECO:0008006" key="3">
    <source>
        <dbReference type="Google" id="ProtNLM"/>
    </source>
</evidence>
<evidence type="ECO:0000313" key="1">
    <source>
        <dbReference type="EMBL" id="GAA5171081.1"/>
    </source>
</evidence>
<sequence>MVVTVAAVVMEAATAVEMVEMVATAAAAAMAAATAAATPEQVAQSMRHTARFQLEWAGRGCAGHALTRIL</sequence>
<reference evidence="2" key="1">
    <citation type="journal article" date="2019" name="Int. J. Syst. Evol. Microbiol.">
        <title>The Global Catalogue of Microorganisms (GCM) 10K type strain sequencing project: providing services to taxonomists for standard genome sequencing and annotation.</title>
        <authorList>
            <consortium name="The Broad Institute Genomics Platform"/>
            <consortium name="The Broad Institute Genome Sequencing Center for Infectious Disease"/>
            <person name="Wu L."/>
            <person name="Ma J."/>
        </authorList>
    </citation>
    <scope>NUCLEOTIDE SEQUENCE [LARGE SCALE GENOMIC DNA]</scope>
    <source>
        <strain evidence="2">JCM 18715</strain>
    </source>
</reference>
<dbReference type="RefSeq" id="WP_345534418.1">
    <property type="nucleotide sequence ID" value="NZ_BAABLD010000017.1"/>
</dbReference>
<organism evidence="1 2">
    <name type="scientific">Viridibacterium curvum</name>
    <dbReference type="NCBI Taxonomy" id="1101404"/>
    <lineage>
        <taxon>Bacteria</taxon>
        <taxon>Pseudomonadati</taxon>
        <taxon>Pseudomonadota</taxon>
        <taxon>Betaproteobacteria</taxon>
        <taxon>Rhodocyclales</taxon>
        <taxon>Rhodocyclaceae</taxon>
        <taxon>Viridibacterium</taxon>
    </lineage>
</organism>
<dbReference type="EMBL" id="BAABLD010000017">
    <property type="protein sequence ID" value="GAA5171081.1"/>
    <property type="molecule type" value="Genomic_DNA"/>
</dbReference>
<name>A0ABP9R3V2_9RHOO</name>
<protein>
    <recommendedName>
        <fullName evidence="3">Secreted protein</fullName>
    </recommendedName>
</protein>
<keyword evidence="2" id="KW-1185">Reference proteome</keyword>
<evidence type="ECO:0000313" key="2">
    <source>
        <dbReference type="Proteomes" id="UP001500547"/>
    </source>
</evidence>